<reference evidence="7" key="1">
    <citation type="submission" date="2022-04" db="EMBL/GenBank/DDBJ databases">
        <title>Carnegiea gigantea Genome sequencing and assembly v2.</title>
        <authorList>
            <person name="Copetti D."/>
            <person name="Sanderson M.J."/>
            <person name="Burquez A."/>
            <person name="Wojciechowski M.F."/>
        </authorList>
    </citation>
    <scope>NUCLEOTIDE SEQUENCE</scope>
    <source>
        <strain evidence="7">SGP5-SGP5p</strain>
        <tissue evidence="7">Aerial part</tissue>
    </source>
</reference>
<comment type="caution">
    <text evidence="7">The sequence shown here is derived from an EMBL/GenBank/DDBJ whole genome shotgun (WGS) entry which is preliminary data.</text>
</comment>
<dbReference type="Pfam" id="PF00010">
    <property type="entry name" value="HLH"/>
    <property type="match status" value="1"/>
</dbReference>
<dbReference type="GO" id="GO:0005634">
    <property type="term" value="C:nucleus"/>
    <property type="evidence" value="ECO:0007669"/>
    <property type="project" value="UniProtKB-SubCell"/>
</dbReference>
<feature type="region of interest" description="Disordered" evidence="5">
    <location>
        <begin position="386"/>
        <end position="449"/>
    </location>
</feature>
<dbReference type="AlphaFoldDB" id="A0A9Q1KPQ3"/>
<dbReference type="Gene3D" id="4.10.280.10">
    <property type="entry name" value="Helix-loop-helix DNA-binding domain"/>
    <property type="match status" value="1"/>
</dbReference>
<comment type="subcellular location">
    <subcellularLocation>
        <location evidence="1">Nucleus</location>
    </subcellularLocation>
</comment>
<evidence type="ECO:0000256" key="3">
    <source>
        <dbReference type="ARBA" id="ARBA00023163"/>
    </source>
</evidence>
<feature type="compositionally biased region" description="Low complexity" evidence="5">
    <location>
        <begin position="668"/>
        <end position="683"/>
    </location>
</feature>
<dbReference type="Proteomes" id="UP001153076">
    <property type="component" value="Unassembled WGS sequence"/>
</dbReference>
<protein>
    <recommendedName>
        <fullName evidence="6">BHLH domain-containing protein</fullName>
    </recommendedName>
</protein>
<dbReference type="CDD" id="cd11445">
    <property type="entry name" value="bHLH_AtPIF_like"/>
    <property type="match status" value="1"/>
</dbReference>
<feature type="region of interest" description="Disordered" evidence="5">
    <location>
        <begin position="214"/>
        <end position="233"/>
    </location>
</feature>
<feature type="domain" description="BHLH" evidence="6">
    <location>
        <begin position="442"/>
        <end position="491"/>
    </location>
</feature>
<dbReference type="InterPro" id="IPR047265">
    <property type="entry name" value="PIF1-like_bHLH"/>
</dbReference>
<dbReference type="GO" id="GO:0046983">
    <property type="term" value="F:protein dimerization activity"/>
    <property type="evidence" value="ECO:0007669"/>
    <property type="project" value="InterPro"/>
</dbReference>
<feature type="region of interest" description="Disordered" evidence="5">
    <location>
        <begin position="1"/>
        <end position="29"/>
    </location>
</feature>
<dbReference type="InterPro" id="IPR011598">
    <property type="entry name" value="bHLH_dom"/>
</dbReference>
<feature type="compositionally biased region" description="Polar residues" evidence="5">
    <location>
        <begin position="386"/>
        <end position="401"/>
    </location>
</feature>
<feature type="region of interest" description="Disordered" evidence="5">
    <location>
        <begin position="280"/>
        <end position="342"/>
    </location>
</feature>
<name>A0A9Q1KPQ3_9CARY</name>
<dbReference type="OrthoDB" id="690068at2759"/>
<dbReference type="SUPFAM" id="SSF47459">
    <property type="entry name" value="HLH, helix-loop-helix DNA-binding domain"/>
    <property type="match status" value="1"/>
</dbReference>
<dbReference type="InterPro" id="IPR036638">
    <property type="entry name" value="HLH_DNA-bd_sf"/>
</dbReference>
<evidence type="ECO:0000313" key="7">
    <source>
        <dbReference type="EMBL" id="KAJ8447142.1"/>
    </source>
</evidence>
<keyword evidence="8" id="KW-1185">Reference proteome</keyword>
<evidence type="ECO:0000313" key="8">
    <source>
        <dbReference type="Proteomes" id="UP001153076"/>
    </source>
</evidence>
<evidence type="ECO:0000256" key="5">
    <source>
        <dbReference type="SAM" id="MobiDB-lite"/>
    </source>
</evidence>
<organism evidence="7 8">
    <name type="scientific">Carnegiea gigantea</name>
    <dbReference type="NCBI Taxonomy" id="171969"/>
    <lineage>
        <taxon>Eukaryota</taxon>
        <taxon>Viridiplantae</taxon>
        <taxon>Streptophyta</taxon>
        <taxon>Embryophyta</taxon>
        <taxon>Tracheophyta</taxon>
        <taxon>Spermatophyta</taxon>
        <taxon>Magnoliopsida</taxon>
        <taxon>eudicotyledons</taxon>
        <taxon>Gunneridae</taxon>
        <taxon>Pentapetalae</taxon>
        <taxon>Caryophyllales</taxon>
        <taxon>Cactineae</taxon>
        <taxon>Cactaceae</taxon>
        <taxon>Cactoideae</taxon>
        <taxon>Echinocereeae</taxon>
        <taxon>Carnegiea</taxon>
    </lineage>
</organism>
<dbReference type="PANTHER" id="PTHR46807:SF1">
    <property type="entry name" value="TRANSCRIPTION FACTOR PIF3"/>
    <property type="match status" value="1"/>
</dbReference>
<feature type="region of interest" description="Disordered" evidence="5">
    <location>
        <begin position="49"/>
        <end position="76"/>
    </location>
</feature>
<dbReference type="EMBL" id="JAKOGI010000041">
    <property type="protein sequence ID" value="KAJ8447142.1"/>
    <property type="molecule type" value="Genomic_DNA"/>
</dbReference>
<evidence type="ECO:0000256" key="4">
    <source>
        <dbReference type="ARBA" id="ARBA00023242"/>
    </source>
</evidence>
<dbReference type="GO" id="GO:0003700">
    <property type="term" value="F:DNA-binding transcription factor activity"/>
    <property type="evidence" value="ECO:0007669"/>
    <property type="project" value="InterPro"/>
</dbReference>
<evidence type="ECO:0000256" key="2">
    <source>
        <dbReference type="ARBA" id="ARBA00023015"/>
    </source>
</evidence>
<sequence length="689" mass="74517">MPLTEFTRMSKGRVDATQQRASLSSDPSCRPETDFMELVWENGQIMMQGQSNKPRKGPVSNNFQTLAPKPQEGRNANGSKVVKLSMDDSIAADLPLSVPSCEMGLDHDVEMVPWLNYPIEESLHNEYTFDFLRDLSGVTLNDLPAENDLACREKKSSFQCNRHSIAMDNAMSLKHGNSSKVRSSTEKHRQIESSEVPQFSPPFQCNIPISGISDLTGNNNGSSHRITSQNTIHNPSSLRALSSARLQKFDAGQPSTSSGFTNFPCISRHAALARTNDLNIKSSNIPENDDKRQALSSNNATDSTHTIVGCSQKNMLSHDQSAPPPINGNSESFPEKPTGEVLSSNQAKCGEDVSKNDIFQHTVHSTIVAKAGMAAEKNMEPVVATSSVCSGNSVERASNGPSRHVKRKSRETESEGPSEEVEEESVGARKAPTTRTGSKRTRAAEVHNLSERRRRDRINEKMRALQELIPNCNKVDKASMLDEAIEYLKTLQLQVQMLSMGTGLYMQPVMLPPGIQPIQGSHMPHFSPIGIGMGMGMGFGFNMLDMNSGMKMMPFQGPHFPIPSAAPAFHGMPSSSLQTYGHPGQGLPMPIHRPPLLPASALPSLNIPVGLNVTGVAGSANAAPLAPSICSKNVGQQMLPSSNVEWSMNQAPHQSTIEHVGNPPSHDQAQAAKASEAAVPPSVTEAMPS</sequence>
<proteinExistence type="predicted"/>
<gene>
    <name evidence="7" type="ORF">Cgig2_022871</name>
</gene>
<dbReference type="PROSITE" id="PS50888">
    <property type="entry name" value="BHLH"/>
    <property type="match status" value="1"/>
</dbReference>
<feature type="compositionally biased region" description="Polar residues" evidence="5">
    <location>
        <begin position="294"/>
        <end position="320"/>
    </location>
</feature>
<dbReference type="FunFam" id="4.10.280.10:FF:000004">
    <property type="entry name" value="Basic helix-loop-helix transcription factor"/>
    <property type="match status" value="1"/>
</dbReference>
<keyword evidence="4" id="KW-0539">Nucleus</keyword>
<keyword evidence="2" id="KW-0805">Transcription regulation</keyword>
<dbReference type="PANTHER" id="PTHR46807">
    <property type="entry name" value="TRANSCRIPTION FACTOR PIF3"/>
    <property type="match status" value="1"/>
</dbReference>
<feature type="compositionally biased region" description="Polar residues" evidence="5">
    <location>
        <begin position="16"/>
        <end position="27"/>
    </location>
</feature>
<keyword evidence="3" id="KW-0804">Transcription</keyword>
<evidence type="ECO:0000256" key="1">
    <source>
        <dbReference type="ARBA" id="ARBA00004123"/>
    </source>
</evidence>
<feature type="region of interest" description="Disordered" evidence="5">
    <location>
        <begin position="655"/>
        <end position="689"/>
    </location>
</feature>
<dbReference type="SMART" id="SM00353">
    <property type="entry name" value="HLH"/>
    <property type="match status" value="1"/>
</dbReference>
<dbReference type="InterPro" id="IPR044273">
    <property type="entry name" value="PIF3-like"/>
</dbReference>
<feature type="compositionally biased region" description="Acidic residues" evidence="5">
    <location>
        <begin position="414"/>
        <end position="425"/>
    </location>
</feature>
<dbReference type="GO" id="GO:0010017">
    <property type="term" value="P:red or far-red light signaling pathway"/>
    <property type="evidence" value="ECO:0007669"/>
    <property type="project" value="UniProtKB-ARBA"/>
</dbReference>
<accession>A0A9Q1KPQ3</accession>
<evidence type="ECO:0000259" key="6">
    <source>
        <dbReference type="PROSITE" id="PS50888"/>
    </source>
</evidence>